<feature type="region of interest" description="Disordered" evidence="1">
    <location>
        <begin position="1"/>
        <end position="134"/>
    </location>
</feature>
<accession>A0ABM0JRH9</accession>
<name>A0ABM0JRH9_APLCA</name>
<gene>
    <name evidence="3" type="primary">LOC101859247</name>
</gene>
<reference evidence="3" key="1">
    <citation type="submission" date="2025-08" db="UniProtKB">
        <authorList>
            <consortium name="RefSeq"/>
        </authorList>
    </citation>
    <scope>IDENTIFICATION</scope>
</reference>
<keyword evidence="2" id="KW-1185">Reference proteome</keyword>
<evidence type="ECO:0000313" key="3">
    <source>
        <dbReference type="RefSeq" id="XP_005099850.1"/>
    </source>
</evidence>
<evidence type="ECO:0000313" key="2">
    <source>
        <dbReference type="Proteomes" id="UP000694888"/>
    </source>
</evidence>
<feature type="compositionally biased region" description="Basic and acidic residues" evidence="1">
    <location>
        <begin position="1"/>
        <end position="10"/>
    </location>
</feature>
<organism evidence="2 3">
    <name type="scientific">Aplysia californica</name>
    <name type="common">California sea hare</name>
    <dbReference type="NCBI Taxonomy" id="6500"/>
    <lineage>
        <taxon>Eukaryota</taxon>
        <taxon>Metazoa</taxon>
        <taxon>Spiralia</taxon>
        <taxon>Lophotrochozoa</taxon>
        <taxon>Mollusca</taxon>
        <taxon>Gastropoda</taxon>
        <taxon>Heterobranchia</taxon>
        <taxon>Euthyneura</taxon>
        <taxon>Tectipleura</taxon>
        <taxon>Aplysiida</taxon>
        <taxon>Aplysioidea</taxon>
        <taxon>Aplysiidae</taxon>
        <taxon>Aplysia</taxon>
    </lineage>
</organism>
<sequence>MRRFKSDLKVYQDTGNPRSPSALVPAGSPFQTLTQYPCGEPGISPLSEFPTPRRGQMSGTATPDGLRSRASSSSDSWAEPRHKEKPTLKSDPWLQRSDSGASFSSVSIGTRTAFLNNTTRSGRTWPNMSRETDF</sequence>
<dbReference type="GeneID" id="101859247"/>
<feature type="compositionally biased region" description="Polar residues" evidence="1">
    <location>
        <begin position="96"/>
        <end position="134"/>
    </location>
</feature>
<protein>
    <submittedName>
        <fullName evidence="3">Uncharacterized protein LOC101859247</fullName>
    </submittedName>
</protein>
<dbReference type="RefSeq" id="XP_005099850.1">
    <property type="nucleotide sequence ID" value="XM_005099793.3"/>
</dbReference>
<proteinExistence type="predicted"/>
<evidence type="ECO:0000256" key="1">
    <source>
        <dbReference type="SAM" id="MobiDB-lite"/>
    </source>
</evidence>
<dbReference type="Proteomes" id="UP000694888">
    <property type="component" value="Unplaced"/>
</dbReference>
<feature type="compositionally biased region" description="Basic and acidic residues" evidence="1">
    <location>
        <begin position="78"/>
        <end position="88"/>
    </location>
</feature>